<protein>
    <recommendedName>
        <fullName evidence="5">Zinc finger PHD-type domain-containing protein</fullName>
    </recommendedName>
</protein>
<proteinExistence type="predicted"/>
<dbReference type="InterPro" id="IPR004146">
    <property type="entry name" value="DC1"/>
</dbReference>
<gene>
    <name evidence="6" type="ORF">AAHA92_31909</name>
</gene>
<feature type="domain" description="Zinc finger PHD-type" evidence="5">
    <location>
        <begin position="496"/>
        <end position="549"/>
    </location>
</feature>
<feature type="domain" description="Zinc finger PHD-type" evidence="5">
    <location>
        <begin position="562"/>
        <end position="609"/>
    </location>
</feature>
<evidence type="ECO:0000313" key="7">
    <source>
        <dbReference type="Proteomes" id="UP001567538"/>
    </source>
</evidence>
<dbReference type="SUPFAM" id="SSF57889">
    <property type="entry name" value="Cysteine-rich domain"/>
    <property type="match status" value="4"/>
</dbReference>
<comment type="caution">
    <text evidence="6">The sequence shown here is derived from an EMBL/GenBank/DDBJ whole genome shotgun (WGS) entry which is preliminary data.</text>
</comment>
<dbReference type="PANTHER" id="PTHR32410:SF216">
    <property type="entry name" value="PHORBOL-ESTER_DAG-TYPE DOMAIN-CONTAINING PROTEIN"/>
    <property type="match status" value="1"/>
</dbReference>
<keyword evidence="7" id="KW-1185">Reference proteome</keyword>
<name>A0ABD1FJW4_SALDI</name>
<keyword evidence="4" id="KW-0862">Zinc</keyword>
<evidence type="ECO:0000259" key="5">
    <source>
        <dbReference type="SMART" id="SM00249"/>
    </source>
</evidence>
<evidence type="ECO:0000313" key="6">
    <source>
        <dbReference type="EMBL" id="KAL1531815.1"/>
    </source>
</evidence>
<dbReference type="InterPro" id="IPR001965">
    <property type="entry name" value="Znf_PHD"/>
</dbReference>
<dbReference type="EMBL" id="JBEAFC010000014">
    <property type="protein sequence ID" value="KAL1531815.1"/>
    <property type="molecule type" value="Genomic_DNA"/>
</dbReference>
<dbReference type="SMART" id="SM00249">
    <property type="entry name" value="PHD"/>
    <property type="match status" value="3"/>
</dbReference>
<dbReference type="GO" id="GO:0008270">
    <property type="term" value="F:zinc ion binding"/>
    <property type="evidence" value="ECO:0007669"/>
    <property type="project" value="UniProtKB-KW"/>
</dbReference>
<dbReference type="InterPro" id="IPR053192">
    <property type="entry name" value="Vacuole_Formation_Reg"/>
</dbReference>
<evidence type="ECO:0000256" key="2">
    <source>
        <dbReference type="ARBA" id="ARBA00022737"/>
    </source>
</evidence>
<feature type="domain" description="Zinc finger PHD-type" evidence="5">
    <location>
        <begin position="151"/>
        <end position="222"/>
    </location>
</feature>
<dbReference type="Proteomes" id="UP001567538">
    <property type="component" value="Unassembled WGS sequence"/>
</dbReference>
<dbReference type="PANTHER" id="PTHR32410">
    <property type="entry name" value="CYSTEINE/HISTIDINE-RICH C1 DOMAIN FAMILY PROTEIN"/>
    <property type="match status" value="1"/>
</dbReference>
<keyword evidence="2" id="KW-0677">Repeat</keyword>
<evidence type="ECO:0000256" key="1">
    <source>
        <dbReference type="ARBA" id="ARBA00022723"/>
    </source>
</evidence>
<keyword evidence="3" id="KW-0863">Zinc-finger</keyword>
<organism evidence="6 7">
    <name type="scientific">Salvia divinorum</name>
    <name type="common">Maria pastora</name>
    <name type="synonym">Diviner's sage</name>
    <dbReference type="NCBI Taxonomy" id="28513"/>
    <lineage>
        <taxon>Eukaryota</taxon>
        <taxon>Viridiplantae</taxon>
        <taxon>Streptophyta</taxon>
        <taxon>Embryophyta</taxon>
        <taxon>Tracheophyta</taxon>
        <taxon>Spermatophyta</taxon>
        <taxon>Magnoliopsida</taxon>
        <taxon>eudicotyledons</taxon>
        <taxon>Gunneridae</taxon>
        <taxon>Pentapetalae</taxon>
        <taxon>asterids</taxon>
        <taxon>lamiids</taxon>
        <taxon>Lamiales</taxon>
        <taxon>Lamiaceae</taxon>
        <taxon>Nepetoideae</taxon>
        <taxon>Mentheae</taxon>
        <taxon>Salviinae</taxon>
        <taxon>Salvia</taxon>
        <taxon>Salvia subgen. Calosphace</taxon>
    </lineage>
</organism>
<dbReference type="AlphaFoldDB" id="A0ABD1FJW4"/>
<dbReference type="Pfam" id="PF03107">
    <property type="entry name" value="C1_2"/>
    <property type="match status" value="3"/>
</dbReference>
<accession>A0ABD1FJW4</accession>
<evidence type="ECO:0000256" key="3">
    <source>
        <dbReference type="ARBA" id="ARBA00022771"/>
    </source>
</evidence>
<evidence type="ECO:0000256" key="4">
    <source>
        <dbReference type="ARBA" id="ARBA00022833"/>
    </source>
</evidence>
<reference evidence="6 7" key="1">
    <citation type="submission" date="2024-06" db="EMBL/GenBank/DDBJ databases">
        <title>A chromosome level genome sequence of Diviner's sage (Salvia divinorum).</title>
        <authorList>
            <person name="Ford S.A."/>
            <person name="Ro D.-K."/>
            <person name="Ness R.W."/>
            <person name="Phillips M.A."/>
        </authorList>
    </citation>
    <scope>NUCLEOTIDE SEQUENCE [LARGE SCALE GENOMIC DNA]</scope>
    <source>
        <strain evidence="6">SAF-2024a</strain>
        <tissue evidence="6">Leaf</tissue>
    </source>
</reference>
<keyword evidence="1" id="KW-0479">Metal-binding</keyword>
<sequence>MNALRAILEMCVSNDRAKRAYKFHSKHKEENNIDPDEGNSRLCSACNLPIFSTPFKATESGSGYLHDQCSDLPVDLDGSDLHPSLEPLKKQPNLQKSRCSKCDAVCGDVVYHCRGAECNFQLDVTCALPVKILHRSHDHRLTVIRCSAGFSCSACGTEHRSGLLWAQPMHLVYVCSACDFWLHPHCAALPNAIQHERHRHPLLLDYRARSMTKECAICEDCVSSWGFYSCTVCDYHVHIMCAVTDDQSFKSVLLREALQENRVPELVHLPVPDEYTSIMRHIAKCYSSTSDDVVQHQHPLTLHHDYPVHNDDDEIDDDDAHRLPKCDACVQFISPPFYTCSMCPKLLLHDCCARLPREVTRQYPTSKRCGLDSRDESSHWVSETACCNRLTNGLTYSVDAPKWDIVCSFMPESITHAAHAKTHVLRSSYVFLLQDEVAACRCCNRFLSDVSYNCTTCRNFSLHATCARLPATVRHVYDPHPLKLVTAPPPHMQSQICDACEQGLDSTRWYYGCADCEQAFHVDCVPCLDQLSLINYEIAEVRVACHECPLTLVRGRMVRGRRCGRCGKGYREGPDILAFECFKCYFSVHVRCCEAYTKPFRSYLRKKFIQAH</sequence>
<dbReference type="InterPro" id="IPR046349">
    <property type="entry name" value="C1-like_sf"/>
</dbReference>